<dbReference type="Pfam" id="PF01464">
    <property type="entry name" value="SLT"/>
    <property type="match status" value="1"/>
</dbReference>
<accession>A0ABU4CAS7</accession>
<dbReference type="InterPro" id="IPR008258">
    <property type="entry name" value="Transglycosylase_SLT_dom_1"/>
</dbReference>
<feature type="domain" description="Transglycosylase SLT" evidence="1">
    <location>
        <begin position="2"/>
        <end position="56"/>
    </location>
</feature>
<dbReference type="SUPFAM" id="SSF53955">
    <property type="entry name" value="Lysozyme-like"/>
    <property type="match status" value="1"/>
</dbReference>
<sequence length="211" mass="23272">MGQESSWNPLARNPSSGAFGLFQFLGSTKDAYLPDENPNPGIQGAAGARYIRDRYGLPTAAKAFWENHNWYDNGGIFSNNSIGINQSGKPEAVLTNDQWNLFAAFNKTLAEVGPKFIEKVGDIVPSAATDIFGMEGTLLDPGHRYWQAARDVAKGFADKRAEMDKAQVEQGAPQKIDNSINIGQVQTMSLEEMRRQLQLMQAQQVASFSRR</sequence>
<reference evidence="2 3" key="1">
    <citation type="submission" date="2023-10" db="EMBL/GenBank/DDBJ databases">
        <title>Development of a sustainable strategy for remediation of hydrocarbon-contaminated territories based on the waste exchange concept.</title>
        <authorList>
            <person name="Krivoruchko A."/>
        </authorList>
    </citation>
    <scope>NUCLEOTIDE SEQUENCE [LARGE SCALE GENOMIC DNA]</scope>
    <source>
        <strain evidence="2 3">IEGM 60</strain>
    </source>
</reference>
<evidence type="ECO:0000313" key="2">
    <source>
        <dbReference type="EMBL" id="MDV6280646.1"/>
    </source>
</evidence>
<dbReference type="EMBL" id="JAWLKA010000004">
    <property type="protein sequence ID" value="MDV6280646.1"/>
    <property type="molecule type" value="Genomic_DNA"/>
</dbReference>
<dbReference type="InterPro" id="IPR023346">
    <property type="entry name" value="Lysozyme-like_dom_sf"/>
</dbReference>
<evidence type="ECO:0000259" key="1">
    <source>
        <dbReference type="Pfam" id="PF01464"/>
    </source>
</evidence>
<dbReference type="RefSeq" id="WP_283352433.1">
    <property type="nucleotide sequence ID" value="NZ_JAWLKA010000004.1"/>
</dbReference>
<protein>
    <submittedName>
        <fullName evidence="2">Transglycosylase SLT domain-containing protein</fullName>
    </submittedName>
</protein>
<evidence type="ECO:0000313" key="3">
    <source>
        <dbReference type="Proteomes" id="UP001185737"/>
    </source>
</evidence>
<keyword evidence="3" id="KW-1185">Reference proteome</keyword>
<dbReference type="Proteomes" id="UP001185737">
    <property type="component" value="Unassembled WGS sequence"/>
</dbReference>
<dbReference type="Gene3D" id="1.10.530.10">
    <property type="match status" value="1"/>
</dbReference>
<proteinExistence type="predicted"/>
<gene>
    <name evidence="2" type="ORF">R3Q59_09030</name>
</gene>
<organism evidence="2 3">
    <name type="scientific">Rhodococcus jostii</name>
    <dbReference type="NCBI Taxonomy" id="132919"/>
    <lineage>
        <taxon>Bacteria</taxon>
        <taxon>Bacillati</taxon>
        <taxon>Actinomycetota</taxon>
        <taxon>Actinomycetes</taxon>
        <taxon>Mycobacteriales</taxon>
        <taxon>Nocardiaceae</taxon>
        <taxon>Rhodococcus</taxon>
    </lineage>
</organism>
<comment type="caution">
    <text evidence="2">The sequence shown here is derived from an EMBL/GenBank/DDBJ whole genome shotgun (WGS) entry which is preliminary data.</text>
</comment>
<name>A0ABU4CAS7_RHOJO</name>